<name>A0ACC1QQR5_9HYPO</name>
<evidence type="ECO:0000313" key="1">
    <source>
        <dbReference type="EMBL" id="KAJ3486961.1"/>
    </source>
</evidence>
<sequence length="465" mass="51797">MPPGRHWLWGSWLRDIPNDGIIRYLWFFNKERILVTSPKAIAEVLVSKSYIFKKPDGARHTLGRIIGYGLVLTEGEVHKMQRRNLTPAFAFRRIKNLYPIFWEKSREMVESIATECGADGTATIEIQGLASRCTLDILGEATMGKSFGAIQNENSPIIATYRNLFEPSRQAVILGLIGSILPGWIADALPVKRNNDIFQAGATLRKLCQDLIDEQKTAAAEGDGNPKVNIISAARQGGQFSESDLVDQLLTFLAAGHETTATALTWAVYMLATRPGMQAKLRREVRSRLCSQKRAIVSSDIDEMEYLSAFCNETLRYWSPIPHTPRQASEDTTIGSQPVPRGTRIVISAGATNRDPALWGEDAHIFDPERWISDTADHDKQRRAASGGARSNYAFLTFLHGPRSCIGERFARAELACMLASLVGRFEIRLRDEEFKDEGKIPIRSGVVARPLHGMHVVMTSLEGF</sequence>
<dbReference type="Proteomes" id="UP001148737">
    <property type="component" value="Unassembled WGS sequence"/>
</dbReference>
<comment type="caution">
    <text evidence="1">The sequence shown here is derived from an EMBL/GenBank/DDBJ whole genome shotgun (WGS) entry which is preliminary data.</text>
</comment>
<reference evidence="1" key="1">
    <citation type="submission" date="2022-07" db="EMBL/GenBank/DDBJ databases">
        <title>Genome Sequence of Lecanicillium saksenae.</title>
        <authorList>
            <person name="Buettner E."/>
        </authorList>
    </citation>
    <scope>NUCLEOTIDE SEQUENCE</scope>
    <source>
        <strain evidence="1">VT-O1</strain>
    </source>
</reference>
<proteinExistence type="predicted"/>
<keyword evidence="2" id="KW-1185">Reference proteome</keyword>
<protein>
    <submittedName>
        <fullName evidence="1">Uncharacterized protein</fullName>
    </submittedName>
</protein>
<gene>
    <name evidence="1" type="ORF">NLG97_g6515</name>
</gene>
<accession>A0ACC1QQR5</accession>
<organism evidence="1 2">
    <name type="scientific">Lecanicillium saksenae</name>
    <dbReference type="NCBI Taxonomy" id="468837"/>
    <lineage>
        <taxon>Eukaryota</taxon>
        <taxon>Fungi</taxon>
        <taxon>Dikarya</taxon>
        <taxon>Ascomycota</taxon>
        <taxon>Pezizomycotina</taxon>
        <taxon>Sordariomycetes</taxon>
        <taxon>Hypocreomycetidae</taxon>
        <taxon>Hypocreales</taxon>
        <taxon>Cordycipitaceae</taxon>
        <taxon>Lecanicillium</taxon>
    </lineage>
</organism>
<evidence type="ECO:0000313" key="2">
    <source>
        <dbReference type="Proteomes" id="UP001148737"/>
    </source>
</evidence>
<dbReference type="EMBL" id="JANAKD010000869">
    <property type="protein sequence ID" value="KAJ3486961.1"/>
    <property type="molecule type" value="Genomic_DNA"/>
</dbReference>